<evidence type="ECO:0000256" key="1">
    <source>
        <dbReference type="SAM" id="MobiDB-lite"/>
    </source>
</evidence>
<feature type="compositionally biased region" description="Basic residues" evidence="1">
    <location>
        <begin position="99"/>
        <end position="127"/>
    </location>
</feature>
<organism evidence="2 3">
    <name type="scientific">Riccia sorocarpa</name>
    <dbReference type="NCBI Taxonomy" id="122646"/>
    <lineage>
        <taxon>Eukaryota</taxon>
        <taxon>Viridiplantae</taxon>
        <taxon>Streptophyta</taxon>
        <taxon>Embryophyta</taxon>
        <taxon>Marchantiophyta</taxon>
        <taxon>Marchantiopsida</taxon>
        <taxon>Marchantiidae</taxon>
        <taxon>Marchantiales</taxon>
        <taxon>Ricciaceae</taxon>
        <taxon>Riccia</taxon>
    </lineage>
</organism>
<gene>
    <name evidence="2" type="ORF">R1sor_021983</name>
</gene>
<evidence type="ECO:0000313" key="3">
    <source>
        <dbReference type="Proteomes" id="UP001633002"/>
    </source>
</evidence>
<dbReference type="PANTHER" id="PTHR36320">
    <property type="entry name" value="OS04G0611300 PROTEIN"/>
    <property type="match status" value="1"/>
</dbReference>
<feature type="compositionally biased region" description="Basic and acidic residues" evidence="1">
    <location>
        <begin position="46"/>
        <end position="67"/>
    </location>
</feature>
<keyword evidence="3" id="KW-1185">Reference proteome</keyword>
<name>A0ABD3GLJ9_9MARC</name>
<dbReference type="AlphaFoldDB" id="A0ABD3GLJ9"/>
<evidence type="ECO:0000313" key="2">
    <source>
        <dbReference type="EMBL" id="KAL3679027.1"/>
    </source>
</evidence>
<comment type="caution">
    <text evidence="2">The sequence shown here is derived from an EMBL/GenBank/DDBJ whole genome shotgun (WGS) entry which is preliminary data.</text>
</comment>
<dbReference type="EMBL" id="JBJQOH010000007">
    <property type="protein sequence ID" value="KAL3679027.1"/>
    <property type="molecule type" value="Genomic_DNA"/>
</dbReference>
<feature type="region of interest" description="Disordered" evidence="1">
    <location>
        <begin position="41"/>
        <end position="127"/>
    </location>
</feature>
<dbReference type="Proteomes" id="UP001633002">
    <property type="component" value="Unassembled WGS sequence"/>
</dbReference>
<accession>A0ABD3GLJ9</accession>
<sequence>MGKSIRSKRKKRLRTLKREIVEPHYDAKDVAKLAIAAAAMAAPKIELPKRKEDMEDDSRPTRGRSKDAPQASSGGSPISMAVDGEPLTTSTPSNLKAKGGIRKRGKSKSGHRSKQIVKSKKKKQLQF</sequence>
<protein>
    <submittedName>
        <fullName evidence="2">Uncharacterized protein</fullName>
    </submittedName>
</protein>
<proteinExistence type="predicted"/>
<dbReference type="PANTHER" id="PTHR36320:SF1">
    <property type="entry name" value="OS04G0611300 PROTEIN"/>
    <property type="match status" value="1"/>
</dbReference>
<reference evidence="2 3" key="1">
    <citation type="submission" date="2024-09" db="EMBL/GenBank/DDBJ databases">
        <title>Chromosome-scale assembly of Riccia sorocarpa.</title>
        <authorList>
            <person name="Paukszto L."/>
        </authorList>
    </citation>
    <scope>NUCLEOTIDE SEQUENCE [LARGE SCALE GENOMIC DNA]</scope>
    <source>
        <strain evidence="2">LP-2024</strain>
        <tissue evidence="2">Aerial parts of the thallus</tissue>
    </source>
</reference>